<organism evidence="1 2">
    <name type="scientific">Limnohabitans parvus II-B4</name>
    <dbReference type="NCBI Taxonomy" id="1293052"/>
    <lineage>
        <taxon>Bacteria</taxon>
        <taxon>Pseudomonadati</taxon>
        <taxon>Pseudomonadota</taxon>
        <taxon>Betaproteobacteria</taxon>
        <taxon>Burkholderiales</taxon>
        <taxon>Comamonadaceae</taxon>
        <taxon>Limnohabitans</taxon>
    </lineage>
</organism>
<sequence length="113" mass="12592">MTEEFQIHIPPSFMALYVPPGKIKPTLGQRDMAERYELCEDLANLLTEKAANMQFTLGITEDLVLQQCEAGLLAEPSVVIPAEARWVVCRLAELLNWPMDQLLQTPAPNSPVA</sequence>
<dbReference type="AlphaFoldDB" id="A0A315E7X1"/>
<reference evidence="1 2" key="1">
    <citation type="submission" date="2017-04" db="EMBL/GenBank/DDBJ databases">
        <title>Unexpected and diverse lifestyles within the genus Limnohabitans.</title>
        <authorList>
            <person name="Kasalicky V."/>
            <person name="Mehrshad M."/>
            <person name="Andrei S.-A."/>
            <person name="Salcher M."/>
            <person name="Kratochvilova H."/>
            <person name="Simek K."/>
            <person name="Ghai R."/>
        </authorList>
    </citation>
    <scope>NUCLEOTIDE SEQUENCE [LARGE SCALE GENOMIC DNA]</scope>
    <source>
        <strain evidence="1 2">II-B4</strain>
    </source>
</reference>
<evidence type="ECO:0000313" key="1">
    <source>
        <dbReference type="EMBL" id="PUE53441.1"/>
    </source>
</evidence>
<protein>
    <submittedName>
        <fullName evidence="1">ATPase with chaperone activity</fullName>
    </submittedName>
</protein>
<dbReference type="RefSeq" id="WP_108312916.1">
    <property type="nucleotide sequence ID" value="NZ_NESN01000003.1"/>
</dbReference>
<dbReference type="EMBL" id="NESN01000003">
    <property type="protein sequence ID" value="PUE53441.1"/>
    <property type="molecule type" value="Genomic_DNA"/>
</dbReference>
<proteinExistence type="predicted"/>
<comment type="caution">
    <text evidence="1">The sequence shown here is derived from an EMBL/GenBank/DDBJ whole genome shotgun (WGS) entry which is preliminary data.</text>
</comment>
<dbReference type="OrthoDB" id="9152680at2"/>
<name>A0A315E7X1_9BURK</name>
<gene>
    <name evidence="1" type="ORF">B9Z37_10315</name>
</gene>
<evidence type="ECO:0000313" key="2">
    <source>
        <dbReference type="Proteomes" id="UP000250790"/>
    </source>
</evidence>
<keyword evidence="2" id="KW-1185">Reference proteome</keyword>
<dbReference type="Proteomes" id="UP000250790">
    <property type="component" value="Unassembled WGS sequence"/>
</dbReference>
<accession>A0A315E7X1</accession>